<organism evidence="1 2">
    <name type="scientific">Diversispora epigaea</name>
    <dbReference type="NCBI Taxonomy" id="1348612"/>
    <lineage>
        <taxon>Eukaryota</taxon>
        <taxon>Fungi</taxon>
        <taxon>Fungi incertae sedis</taxon>
        <taxon>Mucoromycota</taxon>
        <taxon>Glomeromycotina</taxon>
        <taxon>Glomeromycetes</taxon>
        <taxon>Diversisporales</taxon>
        <taxon>Diversisporaceae</taxon>
        <taxon>Diversispora</taxon>
    </lineage>
</organism>
<keyword evidence="2" id="KW-1185">Reference proteome</keyword>
<reference evidence="1 2" key="1">
    <citation type="submission" date="2018-08" db="EMBL/GenBank/DDBJ databases">
        <title>Genome and evolution of the arbuscular mycorrhizal fungus Diversispora epigaea (formerly Glomus versiforme) and its bacterial endosymbionts.</title>
        <authorList>
            <person name="Sun X."/>
            <person name="Fei Z."/>
            <person name="Harrison M."/>
        </authorList>
    </citation>
    <scope>NUCLEOTIDE SEQUENCE [LARGE SCALE GENOMIC DNA]</scope>
    <source>
        <strain evidence="1 2">IT104</strain>
    </source>
</reference>
<evidence type="ECO:0000313" key="1">
    <source>
        <dbReference type="EMBL" id="RHZ44778.1"/>
    </source>
</evidence>
<sequence length="145" mass="17527">MNIFCYGFKVRFTKSRKNHGSDDQLTQYKLYKLQNCETFFKNTINYASYLSTIKRNYHKFNNFLRVLIDRMGNLKIIILENVELGMTVIDQVSPVITAFMKKLSNDRQLYILFWEKKSNYHFDINKLQYQKIYLKIYLKSNQTTM</sequence>
<name>A0A397G5C9_9GLOM</name>
<gene>
    <name evidence="1" type="ORF">Glove_709g49</name>
</gene>
<comment type="caution">
    <text evidence="1">The sequence shown here is derived from an EMBL/GenBank/DDBJ whole genome shotgun (WGS) entry which is preliminary data.</text>
</comment>
<accession>A0A397G5C9</accession>
<dbReference type="AlphaFoldDB" id="A0A397G5C9"/>
<proteinExistence type="predicted"/>
<dbReference type="EMBL" id="PQFF01000565">
    <property type="protein sequence ID" value="RHZ44778.1"/>
    <property type="molecule type" value="Genomic_DNA"/>
</dbReference>
<dbReference type="Proteomes" id="UP000266861">
    <property type="component" value="Unassembled WGS sequence"/>
</dbReference>
<protein>
    <submittedName>
        <fullName evidence="1">Uncharacterized protein</fullName>
    </submittedName>
</protein>
<evidence type="ECO:0000313" key="2">
    <source>
        <dbReference type="Proteomes" id="UP000266861"/>
    </source>
</evidence>